<dbReference type="RefSeq" id="WP_284379705.1">
    <property type="nucleotide sequence ID" value="NZ_BSNN01000008.1"/>
</dbReference>
<accession>A0ABQ5VY52</accession>
<organism evidence="1 2">
    <name type="scientific">Amylibacter marinus</name>
    <dbReference type="NCBI Taxonomy" id="1475483"/>
    <lineage>
        <taxon>Bacteria</taxon>
        <taxon>Pseudomonadati</taxon>
        <taxon>Pseudomonadota</taxon>
        <taxon>Alphaproteobacteria</taxon>
        <taxon>Rhodobacterales</taxon>
        <taxon>Paracoccaceae</taxon>
        <taxon>Amylibacter</taxon>
    </lineage>
</organism>
<reference evidence="2" key="1">
    <citation type="journal article" date="2019" name="Int. J. Syst. Evol. Microbiol.">
        <title>The Global Catalogue of Microorganisms (GCM) 10K type strain sequencing project: providing services to taxonomists for standard genome sequencing and annotation.</title>
        <authorList>
            <consortium name="The Broad Institute Genomics Platform"/>
            <consortium name="The Broad Institute Genome Sequencing Center for Infectious Disease"/>
            <person name="Wu L."/>
            <person name="Ma J."/>
        </authorList>
    </citation>
    <scope>NUCLEOTIDE SEQUENCE [LARGE SCALE GENOMIC DNA]</scope>
    <source>
        <strain evidence="2">NBRC 110140</strain>
    </source>
</reference>
<gene>
    <name evidence="1" type="ORF">GCM10007939_24400</name>
</gene>
<sequence>MDVPPNLLARHKGGWLDRKGAASTEAGLFPLAGTRDPPRYLMQANAGGTGNLGSIAHRAAQA</sequence>
<name>A0ABQ5VY52_9RHOB</name>
<evidence type="ECO:0000313" key="2">
    <source>
        <dbReference type="Proteomes" id="UP001156694"/>
    </source>
</evidence>
<dbReference type="EMBL" id="BSNN01000008">
    <property type="protein sequence ID" value="GLQ36156.1"/>
    <property type="molecule type" value="Genomic_DNA"/>
</dbReference>
<evidence type="ECO:0000313" key="1">
    <source>
        <dbReference type="EMBL" id="GLQ36156.1"/>
    </source>
</evidence>
<dbReference type="Proteomes" id="UP001156694">
    <property type="component" value="Unassembled WGS sequence"/>
</dbReference>
<comment type="caution">
    <text evidence="1">The sequence shown here is derived from an EMBL/GenBank/DDBJ whole genome shotgun (WGS) entry which is preliminary data.</text>
</comment>
<protein>
    <submittedName>
        <fullName evidence="1">Uncharacterized protein</fullName>
    </submittedName>
</protein>
<keyword evidence="2" id="KW-1185">Reference proteome</keyword>
<proteinExistence type="predicted"/>